<dbReference type="KEGG" id="phm:PSMK_06680"/>
<evidence type="ECO:0000313" key="2">
    <source>
        <dbReference type="EMBL" id="BAM02827.1"/>
    </source>
</evidence>
<evidence type="ECO:0000313" key="3">
    <source>
        <dbReference type="Proteomes" id="UP000007881"/>
    </source>
</evidence>
<accession>I0IC39</accession>
<organism evidence="2 3">
    <name type="scientific">Phycisphaera mikurensis (strain NBRC 102666 / KCTC 22515 / FYK2301M01)</name>
    <dbReference type="NCBI Taxonomy" id="1142394"/>
    <lineage>
        <taxon>Bacteria</taxon>
        <taxon>Pseudomonadati</taxon>
        <taxon>Planctomycetota</taxon>
        <taxon>Phycisphaerae</taxon>
        <taxon>Phycisphaerales</taxon>
        <taxon>Phycisphaeraceae</taxon>
        <taxon>Phycisphaera</taxon>
    </lineage>
</organism>
<reference evidence="2 3" key="1">
    <citation type="submission" date="2012-02" db="EMBL/GenBank/DDBJ databases">
        <title>Complete genome sequence of Phycisphaera mikurensis NBRC 102666.</title>
        <authorList>
            <person name="Ankai A."/>
            <person name="Hosoyama A."/>
            <person name="Terui Y."/>
            <person name="Sekine M."/>
            <person name="Fukai R."/>
            <person name="Kato Y."/>
            <person name="Nakamura S."/>
            <person name="Yamada-Narita S."/>
            <person name="Kawakoshi A."/>
            <person name="Fukunaga Y."/>
            <person name="Yamazaki S."/>
            <person name="Fujita N."/>
        </authorList>
    </citation>
    <scope>NUCLEOTIDE SEQUENCE [LARGE SCALE GENOMIC DNA]</scope>
    <source>
        <strain evidence="3">NBRC 102666 / KCTC 22515 / FYK2301M01</strain>
    </source>
</reference>
<dbReference type="HOGENOM" id="CLU_3046430_0_0_0"/>
<dbReference type="AlphaFoldDB" id="I0IC39"/>
<evidence type="ECO:0000256" key="1">
    <source>
        <dbReference type="SAM" id="MobiDB-lite"/>
    </source>
</evidence>
<dbReference type="STRING" id="1142394.PSMK_06680"/>
<keyword evidence="3" id="KW-1185">Reference proteome</keyword>
<sequence length="54" mass="5764">MCASVSAKLEVDAEAAAYRPLDTVCRDHPQAPPARGRADREPPWTHCSTSPASS</sequence>
<dbReference type="EMBL" id="AP012338">
    <property type="protein sequence ID" value="BAM02827.1"/>
    <property type="molecule type" value="Genomic_DNA"/>
</dbReference>
<dbReference type="Proteomes" id="UP000007881">
    <property type="component" value="Chromosome"/>
</dbReference>
<feature type="region of interest" description="Disordered" evidence="1">
    <location>
        <begin position="24"/>
        <end position="54"/>
    </location>
</feature>
<proteinExistence type="predicted"/>
<name>I0IC39_PHYMF</name>
<protein>
    <submittedName>
        <fullName evidence="2">Uncharacterized protein</fullName>
    </submittedName>
</protein>
<gene>
    <name evidence="2" type="ordered locus">PSMK_06680</name>
</gene>